<dbReference type="PROSITE" id="PS51689">
    <property type="entry name" value="SAM_RNA_A_N6_MT"/>
    <property type="match status" value="1"/>
</dbReference>
<dbReference type="InterPro" id="IPR001737">
    <property type="entry name" value="KsgA/Erm"/>
</dbReference>
<dbReference type="InterPro" id="IPR020598">
    <property type="entry name" value="rRNA_Ade_methylase_Trfase_N"/>
</dbReference>
<dbReference type="EMBL" id="FNAS01000027">
    <property type="protein sequence ID" value="SDE78856.1"/>
    <property type="molecule type" value="Genomic_DNA"/>
</dbReference>
<dbReference type="OrthoDB" id="9814755at2"/>
<dbReference type="Pfam" id="PF00398">
    <property type="entry name" value="RrnaAD"/>
    <property type="match status" value="1"/>
</dbReference>
<evidence type="ECO:0000256" key="3">
    <source>
        <dbReference type="ARBA" id="ARBA00022603"/>
    </source>
</evidence>
<comment type="subcellular location">
    <subcellularLocation>
        <location evidence="7">Cytoplasm</location>
    </subcellularLocation>
</comment>
<dbReference type="AlphaFoldDB" id="A0A1G7FSI1"/>
<dbReference type="HAMAP" id="MF_00607">
    <property type="entry name" value="16SrRNA_methyltr_A"/>
    <property type="match status" value="1"/>
</dbReference>
<feature type="binding site" evidence="7 8">
    <location>
        <position position="60"/>
    </location>
    <ligand>
        <name>S-adenosyl-L-methionine</name>
        <dbReference type="ChEBI" id="CHEBI:59789"/>
    </ligand>
</feature>
<comment type="catalytic activity">
    <reaction evidence="7">
        <text>adenosine(1518)/adenosine(1519) in 16S rRNA + 4 S-adenosyl-L-methionine = N(6)-dimethyladenosine(1518)/N(6)-dimethyladenosine(1519) in 16S rRNA + 4 S-adenosyl-L-homocysteine + 4 H(+)</text>
        <dbReference type="Rhea" id="RHEA:19609"/>
        <dbReference type="Rhea" id="RHEA-COMP:10232"/>
        <dbReference type="Rhea" id="RHEA-COMP:10233"/>
        <dbReference type="ChEBI" id="CHEBI:15378"/>
        <dbReference type="ChEBI" id="CHEBI:57856"/>
        <dbReference type="ChEBI" id="CHEBI:59789"/>
        <dbReference type="ChEBI" id="CHEBI:74411"/>
        <dbReference type="ChEBI" id="CHEBI:74493"/>
        <dbReference type="EC" id="2.1.1.182"/>
    </reaction>
</comment>
<dbReference type="EC" id="2.1.1.182" evidence="7"/>
<gene>
    <name evidence="7" type="primary">rsmA</name>
    <name evidence="7" type="synonym">ksgA</name>
    <name evidence="10" type="ORF">SAMN05421544_1272</name>
</gene>
<dbReference type="GO" id="GO:0003723">
    <property type="term" value="F:RNA binding"/>
    <property type="evidence" value="ECO:0007669"/>
    <property type="project" value="UniProtKB-UniRule"/>
</dbReference>
<dbReference type="SMART" id="SM00650">
    <property type="entry name" value="rADc"/>
    <property type="match status" value="1"/>
</dbReference>
<evidence type="ECO:0000256" key="1">
    <source>
        <dbReference type="ARBA" id="ARBA00022490"/>
    </source>
</evidence>
<sequence length="258" mass="29307">MIVKAKKHLGQHFLHDENIAQKIVASLDGTHYPNVLEVGPGTGVLTKYLLDRSVTLSLAEIDEESIAYLKETYPPITEETFVGDFLRLDIEGNFDSEVGVIGNFPYNISSQILFKIIDNYRKIPEMVGMFQKEVAERTAAKPRQKSYGILSVLVQAYYDVEYLFTVNENVFTPPPKVKSGVIKLTRNPKEALTGIEDLFKKIVKAGFNQRRKKLSNALKIMRIPQSMASHPFLDCRAEELNVEDFIQFSIEWRNSCEG</sequence>
<keyword evidence="3 7" id="KW-0489">Methyltransferase</keyword>
<keyword evidence="6 7" id="KW-0694">RNA-binding</keyword>
<feature type="binding site" evidence="7 8">
    <location>
        <position position="103"/>
    </location>
    <ligand>
        <name>S-adenosyl-L-methionine</name>
        <dbReference type="ChEBI" id="CHEBI:59789"/>
    </ligand>
</feature>
<evidence type="ECO:0000256" key="7">
    <source>
        <dbReference type="HAMAP-Rule" id="MF_00607"/>
    </source>
</evidence>
<evidence type="ECO:0000259" key="9">
    <source>
        <dbReference type="SMART" id="SM00650"/>
    </source>
</evidence>
<dbReference type="NCBIfam" id="TIGR00755">
    <property type="entry name" value="ksgA"/>
    <property type="match status" value="1"/>
</dbReference>
<dbReference type="CDD" id="cd02440">
    <property type="entry name" value="AdoMet_MTases"/>
    <property type="match status" value="1"/>
</dbReference>
<evidence type="ECO:0000256" key="4">
    <source>
        <dbReference type="ARBA" id="ARBA00022679"/>
    </source>
</evidence>
<feature type="binding site" evidence="7 8">
    <location>
        <position position="39"/>
    </location>
    <ligand>
        <name>S-adenosyl-L-methionine</name>
        <dbReference type="ChEBI" id="CHEBI:59789"/>
    </ligand>
</feature>
<dbReference type="PANTHER" id="PTHR11727">
    <property type="entry name" value="DIMETHYLADENOSINE TRANSFERASE"/>
    <property type="match status" value="1"/>
</dbReference>
<dbReference type="InterPro" id="IPR029063">
    <property type="entry name" value="SAM-dependent_MTases_sf"/>
</dbReference>
<dbReference type="RefSeq" id="WP_092738033.1">
    <property type="nucleotide sequence ID" value="NZ_FNAS01000027.1"/>
</dbReference>
<evidence type="ECO:0000256" key="2">
    <source>
        <dbReference type="ARBA" id="ARBA00022552"/>
    </source>
</evidence>
<accession>A0A1G7FSI1</accession>
<protein>
    <recommendedName>
        <fullName evidence="7">Ribosomal RNA small subunit methyltransferase A</fullName>
        <ecNumber evidence="7">2.1.1.182</ecNumber>
    </recommendedName>
    <alternativeName>
        <fullName evidence="7">16S rRNA (adenine(1518)-N(6)/adenine(1519)-N(6))-dimethyltransferase</fullName>
    </alternativeName>
    <alternativeName>
        <fullName evidence="7">16S rRNA dimethyladenosine transferase</fullName>
    </alternativeName>
    <alternativeName>
        <fullName evidence="7">16S rRNA dimethylase</fullName>
    </alternativeName>
    <alternativeName>
        <fullName evidence="7">S-adenosylmethionine-6-N', N'-adenosyl(rRNA) dimethyltransferase</fullName>
    </alternativeName>
</protein>
<name>A0A1G7FSI1_9FLAO</name>
<evidence type="ECO:0000313" key="10">
    <source>
        <dbReference type="EMBL" id="SDE78856.1"/>
    </source>
</evidence>
<dbReference type="InterPro" id="IPR011530">
    <property type="entry name" value="rRNA_adenine_dimethylase"/>
</dbReference>
<dbReference type="Proteomes" id="UP000198517">
    <property type="component" value="Unassembled WGS sequence"/>
</dbReference>
<dbReference type="STRING" id="1071918.SAMN05421544_1272"/>
<proteinExistence type="inferred from homology"/>
<feature type="binding site" evidence="7 8">
    <location>
        <position position="12"/>
    </location>
    <ligand>
        <name>S-adenosyl-L-methionine</name>
        <dbReference type="ChEBI" id="CHEBI:59789"/>
    </ligand>
</feature>
<keyword evidence="11" id="KW-1185">Reference proteome</keyword>
<comment type="similarity">
    <text evidence="7">Belongs to the class I-like SAM-binding methyltransferase superfamily. rRNA adenine N(6)-methyltransferase family. RsmA subfamily.</text>
</comment>
<dbReference type="PANTHER" id="PTHR11727:SF7">
    <property type="entry name" value="DIMETHYLADENOSINE TRANSFERASE-RELATED"/>
    <property type="match status" value="1"/>
</dbReference>
<dbReference type="GO" id="GO:0052908">
    <property type="term" value="F:16S rRNA (adenine(1518)-N(6)/adenine(1519)-N(6))-dimethyltransferase activity"/>
    <property type="evidence" value="ECO:0007669"/>
    <property type="project" value="UniProtKB-EC"/>
</dbReference>
<organism evidence="10 11">
    <name type="scientific">Riemerella columbipharyngis</name>
    <dbReference type="NCBI Taxonomy" id="1071918"/>
    <lineage>
        <taxon>Bacteria</taxon>
        <taxon>Pseudomonadati</taxon>
        <taxon>Bacteroidota</taxon>
        <taxon>Flavobacteriia</taxon>
        <taxon>Flavobacteriales</taxon>
        <taxon>Weeksellaceae</taxon>
        <taxon>Riemerella</taxon>
    </lineage>
</organism>
<dbReference type="SUPFAM" id="SSF53335">
    <property type="entry name" value="S-adenosyl-L-methionine-dependent methyltransferases"/>
    <property type="match status" value="1"/>
</dbReference>
<feature type="binding site" evidence="7 8">
    <location>
        <position position="14"/>
    </location>
    <ligand>
        <name>S-adenosyl-L-methionine</name>
        <dbReference type="ChEBI" id="CHEBI:59789"/>
    </ligand>
</feature>
<dbReference type="GO" id="GO:0005829">
    <property type="term" value="C:cytosol"/>
    <property type="evidence" value="ECO:0007669"/>
    <property type="project" value="TreeGrafter"/>
</dbReference>
<evidence type="ECO:0000256" key="5">
    <source>
        <dbReference type="ARBA" id="ARBA00022691"/>
    </source>
</evidence>
<comment type="function">
    <text evidence="7">Specifically dimethylates two adjacent adenosines (A1518 and A1519) in the loop of a conserved hairpin near the 3'-end of 16S rRNA in the 30S particle. May play a critical role in biogenesis of 30S subunits.</text>
</comment>
<evidence type="ECO:0000256" key="6">
    <source>
        <dbReference type="ARBA" id="ARBA00022884"/>
    </source>
</evidence>
<reference evidence="10 11" key="1">
    <citation type="submission" date="2016-10" db="EMBL/GenBank/DDBJ databases">
        <authorList>
            <person name="de Groot N.N."/>
        </authorList>
    </citation>
    <scope>NUCLEOTIDE SEQUENCE [LARGE SCALE GENOMIC DNA]</scope>
    <source>
        <strain evidence="10 11">DSM 24015</strain>
    </source>
</reference>
<feature type="domain" description="Ribosomal RNA adenine methylase transferase N-terminal" evidence="9">
    <location>
        <begin position="19"/>
        <end position="188"/>
    </location>
</feature>
<keyword evidence="4 7" id="KW-0808">Transferase</keyword>
<dbReference type="Gene3D" id="3.40.50.150">
    <property type="entry name" value="Vaccinia Virus protein VP39"/>
    <property type="match status" value="1"/>
</dbReference>
<keyword evidence="2 7" id="KW-0698">rRNA processing</keyword>
<evidence type="ECO:0000256" key="8">
    <source>
        <dbReference type="PROSITE-ProRule" id="PRU01026"/>
    </source>
</evidence>
<keyword evidence="1 7" id="KW-0963">Cytoplasm</keyword>
<feature type="binding site" evidence="7 8">
    <location>
        <position position="84"/>
    </location>
    <ligand>
        <name>S-adenosyl-L-methionine</name>
        <dbReference type="ChEBI" id="CHEBI:59789"/>
    </ligand>
</feature>
<dbReference type="Gene3D" id="1.10.8.100">
    <property type="entry name" value="Ribosomal RNA adenine dimethylase-like, domain 2"/>
    <property type="match status" value="1"/>
</dbReference>
<dbReference type="InterPro" id="IPR023165">
    <property type="entry name" value="rRNA_Ade_diMease-like_C"/>
</dbReference>
<evidence type="ECO:0000313" key="11">
    <source>
        <dbReference type="Proteomes" id="UP000198517"/>
    </source>
</evidence>
<keyword evidence="5 7" id="KW-0949">S-adenosyl-L-methionine</keyword>